<gene>
    <name evidence="1" type="ORF">A2397_03310</name>
</gene>
<comment type="caution">
    <text evidence="1">The sequence shown here is derived from an EMBL/GenBank/DDBJ whole genome shotgun (WGS) entry which is preliminary data.</text>
</comment>
<proteinExistence type="predicted"/>
<name>A0A1F4ZUT2_9BACT</name>
<dbReference type="EMBL" id="MEXR01000010">
    <property type="protein sequence ID" value="OGD10213.1"/>
    <property type="molecule type" value="Genomic_DNA"/>
</dbReference>
<organism evidence="1 2">
    <name type="scientific">Candidatus Amesbacteria bacterium RIFOXYB1_FULL_44_23</name>
    <dbReference type="NCBI Taxonomy" id="1797263"/>
    <lineage>
        <taxon>Bacteria</taxon>
        <taxon>Candidatus Amesiibacteriota</taxon>
    </lineage>
</organism>
<dbReference type="Proteomes" id="UP000176424">
    <property type="component" value="Unassembled WGS sequence"/>
</dbReference>
<dbReference type="STRING" id="1797263.A2397_03310"/>
<reference evidence="1 2" key="1">
    <citation type="journal article" date="2016" name="Nat. Commun.">
        <title>Thousands of microbial genomes shed light on interconnected biogeochemical processes in an aquifer system.</title>
        <authorList>
            <person name="Anantharaman K."/>
            <person name="Brown C.T."/>
            <person name="Hug L.A."/>
            <person name="Sharon I."/>
            <person name="Castelle C.J."/>
            <person name="Probst A.J."/>
            <person name="Thomas B.C."/>
            <person name="Singh A."/>
            <person name="Wilkins M.J."/>
            <person name="Karaoz U."/>
            <person name="Brodie E.L."/>
            <person name="Williams K.H."/>
            <person name="Hubbard S.S."/>
            <person name="Banfield J.F."/>
        </authorList>
    </citation>
    <scope>NUCLEOTIDE SEQUENCE [LARGE SCALE GENOMIC DNA]</scope>
</reference>
<evidence type="ECO:0008006" key="3">
    <source>
        <dbReference type="Google" id="ProtNLM"/>
    </source>
</evidence>
<evidence type="ECO:0000313" key="2">
    <source>
        <dbReference type="Proteomes" id="UP000176424"/>
    </source>
</evidence>
<accession>A0A1F4ZUT2</accession>
<evidence type="ECO:0000313" key="1">
    <source>
        <dbReference type="EMBL" id="OGD10213.1"/>
    </source>
</evidence>
<dbReference type="AlphaFoldDB" id="A0A1F4ZUT2"/>
<sequence length="167" mass="19723">MENWEQSNWWKYLDDSLRDLMRQSKDLISVENRRLSNEGGEVYHDYAFTVFSAAKAYEGFLKKVFLDLGLINRAQFSGEHFRIGRALSPTLPKRYRVGWVYGKLVEYCKGEELPMAMWEVWKKARNRTFHYFPYHQEAVGLLEAKELVEEVASVMEKTVRIFGLPRS</sequence>
<protein>
    <recommendedName>
        <fullName evidence="3">Bacterial toxin RNase RnlA/LsoA DBD domain-containing protein</fullName>
    </recommendedName>
</protein>